<keyword evidence="2" id="KW-0472">Membrane</keyword>
<name>A0A1H9IPC1_9LACT</name>
<gene>
    <name evidence="3" type="ORF">SAMN05421767_10653</name>
</gene>
<keyword evidence="4" id="KW-1185">Reference proteome</keyword>
<evidence type="ECO:0000313" key="3">
    <source>
        <dbReference type="EMBL" id="SEQ76601.1"/>
    </source>
</evidence>
<protein>
    <submittedName>
        <fullName evidence="3">Uncharacterized protein</fullName>
    </submittedName>
</protein>
<feature type="compositionally biased region" description="Basic and acidic residues" evidence="1">
    <location>
        <begin position="91"/>
        <end position="102"/>
    </location>
</feature>
<organism evidence="3 4">
    <name type="scientific">Granulicatella balaenopterae</name>
    <dbReference type="NCBI Taxonomy" id="137733"/>
    <lineage>
        <taxon>Bacteria</taxon>
        <taxon>Bacillati</taxon>
        <taxon>Bacillota</taxon>
        <taxon>Bacilli</taxon>
        <taxon>Lactobacillales</taxon>
        <taxon>Carnobacteriaceae</taxon>
        <taxon>Granulicatella</taxon>
    </lineage>
</organism>
<sequence>MELKRQTKTFKRAMKAAAKNIIDFPLRCVKCIASHEIDIDIMSFVAKSMMKVVIVGSVAVSIATIMFAHANYDALHYGSYTHFPTAQENLQKKENEKRDKELQNWLDVHMP</sequence>
<keyword evidence="2" id="KW-0812">Transmembrane</keyword>
<dbReference type="Proteomes" id="UP000198556">
    <property type="component" value="Unassembled WGS sequence"/>
</dbReference>
<reference evidence="3 4" key="1">
    <citation type="submission" date="2016-10" db="EMBL/GenBank/DDBJ databases">
        <authorList>
            <person name="de Groot N.N."/>
        </authorList>
    </citation>
    <scope>NUCLEOTIDE SEQUENCE [LARGE SCALE GENOMIC DNA]</scope>
    <source>
        <strain evidence="3 4">DSM 15827</strain>
    </source>
</reference>
<evidence type="ECO:0000313" key="4">
    <source>
        <dbReference type="Proteomes" id="UP000198556"/>
    </source>
</evidence>
<dbReference type="EMBL" id="FOGF01000006">
    <property type="protein sequence ID" value="SEQ76601.1"/>
    <property type="molecule type" value="Genomic_DNA"/>
</dbReference>
<dbReference type="AlphaFoldDB" id="A0A1H9IPC1"/>
<accession>A0A1H9IPC1</accession>
<proteinExistence type="predicted"/>
<dbReference type="RefSeq" id="WP_089746099.1">
    <property type="nucleotide sequence ID" value="NZ_FOGF01000006.1"/>
</dbReference>
<dbReference type="STRING" id="137733.SAMN05421767_10653"/>
<evidence type="ECO:0000256" key="1">
    <source>
        <dbReference type="SAM" id="MobiDB-lite"/>
    </source>
</evidence>
<evidence type="ECO:0000256" key="2">
    <source>
        <dbReference type="SAM" id="Phobius"/>
    </source>
</evidence>
<feature type="transmembrane region" description="Helical" evidence="2">
    <location>
        <begin position="52"/>
        <end position="72"/>
    </location>
</feature>
<keyword evidence="2" id="KW-1133">Transmembrane helix</keyword>
<feature type="region of interest" description="Disordered" evidence="1">
    <location>
        <begin position="91"/>
        <end position="111"/>
    </location>
</feature>